<name>A0A7J7EI67_DICBM</name>
<dbReference type="AlphaFoldDB" id="A0A7J7EI67"/>
<feature type="compositionally biased region" description="Basic and acidic residues" evidence="1">
    <location>
        <begin position="225"/>
        <end position="237"/>
    </location>
</feature>
<sequence>MCSLFQESLGQTTRTCVFPVDLGGGWGEECGLWSSARSLRHFYCDGELFLSYNPKTHGRIVPLGSDPGCGDQEVLGHRWLSKQGLLGQGAGRAFLKELGPRTQNRLGEGLGTMRASARAGKVGRGSPVLSISLRGEHGLATSLTGSVLSSPVPPAVNVTRSQAAEGVNISLTWFQDEEPRSQDAQQSGGFPKDESRGSLVTWKTAGTTVYTLCPLGAPGGGSDPGRVRGQGEGEESRPAALGAQVIIRPVFTKGPGTTEWMANHSGGCCSY</sequence>
<dbReference type="EMBL" id="JACDTQ010002860">
    <property type="protein sequence ID" value="KAF5915512.1"/>
    <property type="molecule type" value="Genomic_DNA"/>
</dbReference>
<proteinExistence type="predicted"/>
<evidence type="ECO:0000313" key="2">
    <source>
        <dbReference type="EMBL" id="KAF5915512.1"/>
    </source>
</evidence>
<accession>A0A7J7EI67</accession>
<evidence type="ECO:0000256" key="1">
    <source>
        <dbReference type="SAM" id="MobiDB-lite"/>
    </source>
</evidence>
<organism evidence="2 3">
    <name type="scientific">Diceros bicornis minor</name>
    <name type="common">South-central black rhinoceros</name>
    <dbReference type="NCBI Taxonomy" id="77932"/>
    <lineage>
        <taxon>Eukaryota</taxon>
        <taxon>Metazoa</taxon>
        <taxon>Chordata</taxon>
        <taxon>Craniata</taxon>
        <taxon>Vertebrata</taxon>
        <taxon>Euteleostomi</taxon>
        <taxon>Mammalia</taxon>
        <taxon>Eutheria</taxon>
        <taxon>Laurasiatheria</taxon>
        <taxon>Perissodactyla</taxon>
        <taxon>Rhinocerotidae</taxon>
        <taxon>Diceros</taxon>
    </lineage>
</organism>
<gene>
    <name evidence="2" type="ORF">HPG69_012673</name>
</gene>
<dbReference type="Proteomes" id="UP000551758">
    <property type="component" value="Unassembled WGS sequence"/>
</dbReference>
<comment type="caution">
    <text evidence="2">The sequence shown here is derived from an EMBL/GenBank/DDBJ whole genome shotgun (WGS) entry which is preliminary data.</text>
</comment>
<feature type="region of interest" description="Disordered" evidence="1">
    <location>
        <begin position="213"/>
        <end position="240"/>
    </location>
</feature>
<evidence type="ECO:0000313" key="3">
    <source>
        <dbReference type="Proteomes" id="UP000551758"/>
    </source>
</evidence>
<protein>
    <submittedName>
        <fullName evidence="2">Uncharacterized protein</fullName>
    </submittedName>
</protein>
<reference evidence="2 3" key="1">
    <citation type="journal article" date="2020" name="Mol. Biol. Evol.">
        <title>Interspecific Gene Flow and the Evolution of Specialization in Black and White Rhinoceros.</title>
        <authorList>
            <person name="Moodley Y."/>
            <person name="Westbury M.V."/>
            <person name="Russo I.M."/>
            <person name="Gopalakrishnan S."/>
            <person name="Rakotoarivelo A."/>
            <person name="Olsen R.A."/>
            <person name="Prost S."/>
            <person name="Tunstall T."/>
            <person name="Ryder O.A."/>
            <person name="Dalen L."/>
            <person name="Bruford M.W."/>
        </authorList>
    </citation>
    <scope>NUCLEOTIDE SEQUENCE [LARGE SCALE GENOMIC DNA]</scope>
    <source>
        <strain evidence="2">SBR-YM</strain>
        <tissue evidence="2">Skin</tissue>
    </source>
</reference>
<feature type="region of interest" description="Disordered" evidence="1">
    <location>
        <begin position="174"/>
        <end position="198"/>
    </location>
</feature>
<keyword evidence="3" id="KW-1185">Reference proteome</keyword>